<dbReference type="EMBL" id="CP119321">
    <property type="protein sequence ID" value="WEK12582.1"/>
    <property type="molecule type" value="Genomic_DNA"/>
</dbReference>
<feature type="region of interest" description="Disordered" evidence="1">
    <location>
        <begin position="75"/>
        <end position="101"/>
    </location>
</feature>
<dbReference type="Proteomes" id="UP001213972">
    <property type="component" value="Chromosome"/>
</dbReference>
<evidence type="ECO:0000256" key="1">
    <source>
        <dbReference type="SAM" id="MobiDB-lite"/>
    </source>
</evidence>
<feature type="compositionally biased region" description="Low complexity" evidence="1">
    <location>
        <begin position="90"/>
        <end position="101"/>
    </location>
</feature>
<organism evidence="2 3">
    <name type="scientific">Candidatus Microbacterium phytovorans</name>
    <dbReference type="NCBI Taxonomy" id="3121374"/>
    <lineage>
        <taxon>Bacteria</taxon>
        <taxon>Bacillati</taxon>
        <taxon>Actinomycetota</taxon>
        <taxon>Actinomycetes</taxon>
        <taxon>Micrococcales</taxon>
        <taxon>Microbacteriaceae</taxon>
        <taxon>Microbacterium</taxon>
    </lineage>
</organism>
<gene>
    <name evidence="2" type="ORF">P0Y48_08850</name>
</gene>
<feature type="region of interest" description="Disordered" evidence="1">
    <location>
        <begin position="1"/>
        <end position="39"/>
    </location>
</feature>
<protein>
    <submittedName>
        <fullName evidence="2">Glucose-6-phosphate dehydrogenase</fullName>
    </submittedName>
</protein>
<dbReference type="AlphaFoldDB" id="A0AAJ5VYP3"/>
<accession>A0AAJ5VYP3</accession>
<name>A0AAJ5VYP3_9MICO</name>
<evidence type="ECO:0000313" key="3">
    <source>
        <dbReference type="Proteomes" id="UP001213972"/>
    </source>
</evidence>
<feature type="compositionally biased region" description="Pro residues" evidence="1">
    <location>
        <begin position="75"/>
        <end position="84"/>
    </location>
</feature>
<proteinExistence type="predicted"/>
<sequence length="133" mass="14569">MKIRTSSDWRDALPFDTPLRAEDAVPGEPTRCATCGPGSELHEREDLWVVKHRHPNNPAGFVRFYCLEHRPVVAPRPEPAPAKAPRPRRAPSSSSSTRVAAPTIPERPAVFCPDCFVEVPATGVCGMCGQRVS</sequence>
<evidence type="ECO:0000313" key="2">
    <source>
        <dbReference type="EMBL" id="WEK12582.1"/>
    </source>
</evidence>
<reference evidence="2" key="1">
    <citation type="submission" date="2023-03" db="EMBL/GenBank/DDBJ databases">
        <title>Andean soil-derived lignocellulolytic bacterial consortium as a source of novel taxa and putative plastic-active enzymes.</title>
        <authorList>
            <person name="Diaz-Garcia L."/>
            <person name="Chuvochina M."/>
            <person name="Feuerriegel G."/>
            <person name="Bunk B."/>
            <person name="Sproer C."/>
            <person name="Streit W.R."/>
            <person name="Rodriguez L.M."/>
            <person name="Overmann J."/>
            <person name="Jimenez D.J."/>
        </authorList>
    </citation>
    <scope>NUCLEOTIDE SEQUENCE</scope>
    <source>
        <strain evidence="2">MAG 4610</strain>
    </source>
</reference>
<feature type="compositionally biased region" description="Basic and acidic residues" evidence="1">
    <location>
        <begin position="1"/>
        <end position="23"/>
    </location>
</feature>